<geneLocation type="plasmid" evidence="10">
    <name>pH1NP1</name>
</geneLocation>
<proteinExistence type="predicted"/>
<name>A0A2S1FI64_9BURK</name>
<dbReference type="Pfam" id="PF20465">
    <property type="entry name" value="MmeI_hel"/>
    <property type="match status" value="1"/>
</dbReference>
<dbReference type="Pfam" id="PF20467">
    <property type="entry name" value="MmeI_C"/>
    <property type="match status" value="1"/>
</dbReference>
<evidence type="ECO:0000256" key="3">
    <source>
        <dbReference type="ARBA" id="ARBA00022679"/>
    </source>
</evidence>
<dbReference type="PANTHER" id="PTHR33841">
    <property type="entry name" value="DNA METHYLTRANSFERASE YEEA-RELATED"/>
    <property type="match status" value="1"/>
</dbReference>
<dbReference type="InterPro" id="IPR046816">
    <property type="entry name" value="MmeI_Mtase"/>
</dbReference>
<feature type="domain" description="MmeI-like N-terminal" evidence="5">
    <location>
        <begin position="1"/>
        <end position="160"/>
    </location>
</feature>
<evidence type="ECO:0000313" key="10">
    <source>
        <dbReference type="EMBL" id="AWD72192.1"/>
    </source>
</evidence>
<keyword evidence="3" id="KW-0808">Transferase</keyword>
<gene>
    <name evidence="10" type="ORF">pH1NP1_p015</name>
</gene>
<dbReference type="GO" id="GO:0009007">
    <property type="term" value="F:site-specific DNA-methyltransferase (adenine-specific) activity"/>
    <property type="evidence" value="ECO:0007669"/>
    <property type="project" value="UniProtKB-EC"/>
</dbReference>
<dbReference type="InterPro" id="IPR029063">
    <property type="entry name" value="SAM-dependent_MTases_sf"/>
</dbReference>
<organism evidence="10">
    <name type="scientific">Polaromonas sp. H1N</name>
    <dbReference type="NCBI Taxonomy" id="1840283"/>
    <lineage>
        <taxon>Bacteria</taxon>
        <taxon>Pseudomonadati</taxon>
        <taxon>Pseudomonadota</taxon>
        <taxon>Betaproteobacteria</taxon>
        <taxon>Burkholderiales</taxon>
        <taxon>Comamonadaceae</taxon>
        <taxon>Polaromonas</taxon>
    </lineage>
</organism>
<evidence type="ECO:0000256" key="1">
    <source>
        <dbReference type="ARBA" id="ARBA00011900"/>
    </source>
</evidence>
<accession>A0A2S1FI64</accession>
<dbReference type="Pfam" id="PF20473">
    <property type="entry name" value="MmeI_Mtase"/>
    <property type="match status" value="1"/>
</dbReference>
<feature type="domain" description="MmeI-like C-terminal" evidence="8">
    <location>
        <begin position="834"/>
        <end position="912"/>
    </location>
</feature>
<dbReference type="InterPro" id="IPR050953">
    <property type="entry name" value="N4_N6_ade-DNA_methylase"/>
</dbReference>
<feature type="domain" description="MmeI-like target recognition" evidence="7">
    <location>
        <begin position="631"/>
        <end position="831"/>
    </location>
</feature>
<dbReference type="AlphaFoldDB" id="A0A2S1FI64"/>
<dbReference type="RefSeq" id="WP_181375208.1">
    <property type="nucleotide sequence ID" value="NZ_MG869619.1"/>
</dbReference>
<evidence type="ECO:0000259" key="9">
    <source>
        <dbReference type="Pfam" id="PF20473"/>
    </source>
</evidence>
<keyword evidence="10" id="KW-0614">Plasmid</keyword>
<evidence type="ECO:0000259" key="7">
    <source>
        <dbReference type="Pfam" id="PF20466"/>
    </source>
</evidence>
<protein>
    <recommendedName>
        <fullName evidence="1">site-specific DNA-methyltransferase (adenine-specific)</fullName>
        <ecNumber evidence="1">2.1.1.72</ecNumber>
    </recommendedName>
</protein>
<dbReference type="InterPro" id="IPR046820">
    <property type="entry name" value="MmeI_TRD"/>
</dbReference>
<dbReference type="InterPro" id="IPR046819">
    <property type="entry name" value="MmeI_hel"/>
</dbReference>
<dbReference type="GO" id="GO:0032259">
    <property type="term" value="P:methylation"/>
    <property type="evidence" value="ECO:0007669"/>
    <property type="project" value="UniProtKB-KW"/>
</dbReference>
<reference evidence="10" key="1">
    <citation type="submission" date="2018-01" db="EMBL/GenBank/DDBJ databases">
        <title>Plasmids of psychrophilic Polaromonas spp. isolated from Arctic and Antarctic glaciers.</title>
        <authorList>
            <person name="Dziewit L."/>
            <person name="Ciok A."/>
        </authorList>
    </citation>
    <scope>NUCLEOTIDE SEQUENCE</scope>
    <source>
        <plasmid evidence="10">pH1NP1</plasmid>
    </source>
</reference>
<keyword evidence="2 10" id="KW-0489">Methyltransferase</keyword>
<dbReference type="InterPro" id="IPR046817">
    <property type="entry name" value="MmeI_N"/>
</dbReference>
<dbReference type="SUPFAM" id="SSF53335">
    <property type="entry name" value="S-adenosyl-L-methionine-dependent methyltransferases"/>
    <property type="match status" value="1"/>
</dbReference>
<evidence type="ECO:0000259" key="8">
    <source>
        <dbReference type="Pfam" id="PF20467"/>
    </source>
</evidence>
<feature type="domain" description="MmeI-like DNA-methyltransferase" evidence="9">
    <location>
        <begin position="329"/>
        <end position="611"/>
    </location>
</feature>
<evidence type="ECO:0000259" key="6">
    <source>
        <dbReference type="Pfam" id="PF20465"/>
    </source>
</evidence>
<dbReference type="Pfam" id="PF20466">
    <property type="entry name" value="MmeI_TRD"/>
    <property type="match status" value="1"/>
</dbReference>
<dbReference type="EC" id="2.1.1.72" evidence="1"/>
<dbReference type="Pfam" id="PF20464">
    <property type="entry name" value="MmeI_N"/>
    <property type="match status" value="1"/>
</dbReference>
<evidence type="ECO:0000259" key="5">
    <source>
        <dbReference type="Pfam" id="PF20464"/>
    </source>
</evidence>
<evidence type="ECO:0000256" key="2">
    <source>
        <dbReference type="ARBA" id="ARBA00022603"/>
    </source>
</evidence>
<evidence type="ECO:0000256" key="4">
    <source>
        <dbReference type="ARBA" id="ARBA00047942"/>
    </source>
</evidence>
<comment type="catalytic activity">
    <reaction evidence="4">
        <text>a 2'-deoxyadenosine in DNA + S-adenosyl-L-methionine = an N(6)-methyl-2'-deoxyadenosine in DNA + S-adenosyl-L-homocysteine + H(+)</text>
        <dbReference type="Rhea" id="RHEA:15197"/>
        <dbReference type="Rhea" id="RHEA-COMP:12418"/>
        <dbReference type="Rhea" id="RHEA-COMP:12419"/>
        <dbReference type="ChEBI" id="CHEBI:15378"/>
        <dbReference type="ChEBI" id="CHEBI:57856"/>
        <dbReference type="ChEBI" id="CHEBI:59789"/>
        <dbReference type="ChEBI" id="CHEBI:90615"/>
        <dbReference type="ChEBI" id="CHEBI:90616"/>
        <dbReference type="EC" id="2.1.1.72"/>
    </reaction>
</comment>
<dbReference type="Gene3D" id="3.40.50.150">
    <property type="entry name" value="Vaccinia Virus protein VP39"/>
    <property type="match status" value="1"/>
</dbReference>
<sequence length="929" mass="103540">MNAVEIETAISELALQPFDAEEFPFAFLAAFGNKDTTLKRLRTGNNNTSDVPGGILLRNNIHIAVCEAGAVGDALKALRGSPATVKAKAKFILASDGQTLEAEELASGETVACAYADFPDHFGFFLPLAGISTIKEIKDNPIDVRATGRLNKLYVELLKDNPDWATAERRADMNHFMARLVFCFFAEDTDIFNGEGLFTHTVEQMSERDGSNTHDVLEAIFRAMNVKVAERAHAEPRLPNWANGFPYVNGGLFSGSTEVPRFTRMARTYLMHAGSLRWREINPDIFGSMIQAVADDEERGALGMHYTSVPNILKVLNPLFLDDLRAQLDTAGDNKAKLLNLRKRMARIRVFDPACGSGNFLVIAYKKMREIEADINRRRGEGHLGSEIPLTNFRGIELRDFPAEIARLALIIAEFQCDVLYRGQQDALAEFLPLDAQNWIVCGNALWLDWLNLCRPTGTGVKLVADDLFGTPLDQAEIDFVNAGGETYICGNPPYKGSKWQTEEQKSDLANAWLKHAKLAKTTDYVTGWFAKFFDYVDSEPNAVGAFVATNSVCQGQQAIDMWPAAFQRGCEIRFAQTSFKWANLASHNAGVTVVIVGVGKKSVAPKRLYQDDLLKQCSAISPYLVPNSLAYVEKANEPIGGQSPMLFGNMPRDGGHLFLDSELAAKVMAEDSDARPFIKRFVGSDEMINGRQRYCLWIEDNETVSAKRSIFIEQRLKLVTGNRLQSDAESTRKFATQPHRFVQIAGRPEQNCIVVAAVSSENRDYLPVALMDTNTIISNKTFGIFDAPLWNLALIASRLHWVWIGTVCVRMRTDFSYSNTLGWNTFPIPLLTDQNKADLTACAEGILLARETHFPATIADLYDPDDMPENLHHAHERNDEVLERIYIGRRFKNDTERLEKLFELYSKMTATAGRAKPVTKVTRGKKAA</sequence>
<dbReference type="EMBL" id="MG869619">
    <property type="protein sequence ID" value="AWD72192.1"/>
    <property type="molecule type" value="Genomic_DNA"/>
</dbReference>
<dbReference type="InterPro" id="IPR046818">
    <property type="entry name" value="MmeI_C"/>
</dbReference>
<dbReference type="PANTHER" id="PTHR33841:SF1">
    <property type="entry name" value="DNA METHYLTRANSFERASE A"/>
    <property type="match status" value="1"/>
</dbReference>
<feature type="domain" description="MmeI-like helicase spacer" evidence="6">
    <location>
        <begin position="172"/>
        <end position="253"/>
    </location>
</feature>